<keyword evidence="3" id="KW-1185">Reference proteome</keyword>
<evidence type="ECO:0000259" key="1">
    <source>
        <dbReference type="Pfam" id="PF14534"/>
    </source>
</evidence>
<dbReference type="EMBL" id="JACIFU010000001">
    <property type="protein sequence ID" value="MBB4173028.1"/>
    <property type="molecule type" value="Genomic_DNA"/>
</dbReference>
<dbReference type="InterPro" id="IPR027843">
    <property type="entry name" value="DUF4440"/>
</dbReference>
<comment type="caution">
    <text evidence="2">The sequence shown here is derived from an EMBL/GenBank/DDBJ whole genome shotgun (WGS) entry which is preliminary data.</text>
</comment>
<evidence type="ECO:0000313" key="3">
    <source>
        <dbReference type="Proteomes" id="UP000565745"/>
    </source>
</evidence>
<name>A0A7W6M6J6_9RHOB</name>
<dbReference type="OrthoDB" id="4479885at2"/>
<proteinExistence type="predicted"/>
<sequence>MNTPKPDDPLFRTIADHERQVWDALVSGDAATDATLLDELFLGVYSDGFAVKADHIGQLKHGPTIATYDLQDMRLMTLGSDHALISYRAVFQRLKRATPETMYVSSVWQRRDESWVNIFSQDTPEKK</sequence>
<dbReference type="Gene3D" id="3.10.450.50">
    <property type="match status" value="1"/>
</dbReference>
<dbReference type="Pfam" id="PF14534">
    <property type="entry name" value="DUF4440"/>
    <property type="match status" value="1"/>
</dbReference>
<dbReference type="SUPFAM" id="SSF54427">
    <property type="entry name" value="NTF2-like"/>
    <property type="match status" value="1"/>
</dbReference>
<reference evidence="2 3" key="1">
    <citation type="submission" date="2020-08" db="EMBL/GenBank/DDBJ databases">
        <title>Genomic Encyclopedia of Type Strains, Phase IV (KMG-IV): sequencing the most valuable type-strain genomes for metagenomic binning, comparative biology and taxonomic classification.</title>
        <authorList>
            <person name="Goeker M."/>
        </authorList>
    </citation>
    <scope>NUCLEOTIDE SEQUENCE [LARGE SCALE GENOMIC DNA]</scope>
    <source>
        <strain evidence="2 3">DSM 101015</strain>
    </source>
</reference>
<gene>
    <name evidence="2" type="ORF">GGR93_000789</name>
</gene>
<feature type="domain" description="DUF4440" evidence="1">
    <location>
        <begin position="14"/>
        <end position="116"/>
    </location>
</feature>
<dbReference type="AlphaFoldDB" id="A0A7W6M6J6"/>
<dbReference type="RefSeq" id="WP_025054891.1">
    <property type="nucleotide sequence ID" value="NZ_JACIFU010000001.1"/>
</dbReference>
<protein>
    <recommendedName>
        <fullName evidence="1">DUF4440 domain-containing protein</fullName>
    </recommendedName>
</protein>
<dbReference type="Proteomes" id="UP000565745">
    <property type="component" value="Unassembled WGS sequence"/>
</dbReference>
<accession>A0A7W6M6J6</accession>
<dbReference type="InterPro" id="IPR032710">
    <property type="entry name" value="NTF2-like_dom_sf"/>
</dbReference>
<organism evidence="2 3">
    <name type="scientific">Sulfitobacter noctilucicola</name>
    <dbReference type="NCBI Taxonomy" id="1342301"/>
    <lineage>
        <taxon>Bacteria</taxon>
        <taxon>Pseudomonadati</taxon>
        <taxon>Pseudomonadota</taxon>
        <taxon>Alphaproteobacteria</taxon>
        <taxon>Rhodobacterales</taxon>
        <taxon>Roseobacteraceae</taxon>
        <taxon>Sulfitobacter</taxon>
    </lineage>
</organism>
<evidence type="ECO:0000313" key="2">
    <source>
        <dbReference type="EMBL" id="MBB4173028.1"/>
    </source>
</evidence>